<feature type="compositionally biased region" description="Polar residues" evidence="1">
    <location>
        <begin position="157"/>
        <end position="180"/>
    </location>
</feature>
<feature type="compositionally biased region" description="Polar residues" evidence="1">
    <location>
        <begin position="210"/>
        <end position="224"/>
    </location>
</feature>
<dbReference type="AlphaFoldDB" id="A0A2Z7B7Z8"/>
<feature type="compositionally biased region" description="Basic residues" evidence="1">
    <location>
        <begin position="1"/>
        <end position="11"/>
    </location>
</feature>
<evidence type="ECO:0000256" key="1">
    <source>
        <dbReference type="SAM" id="MobiDB-lite"/>
    </source>
</evidence>
<sequence>MPPRRRGRAARKIPIESEGKNEEGERSIPVRRPTRQVDDEMDVLAALMRMRWTRLWISTKGYGTAGLEFSHKLHKVHVAMFKGRNLPNFLCHHSSPDSQHNNLDATSLGPVAISLRRSRVLVLLVRAVRAAVAAPRLSFVVSAGSKPRPAEKPGKLGNNTQATNTSPRGTSGSNPITDSSNKQHKENTDKYANAMQGIKATTENREPKDLNNSSTARSEQTISSWPRRLTNPARSRGTRELPARPLRYTVTTRSSSNTASCCSAPAVELCYPAVELLFEIPQLPAFGCTSISCIGFARLSTVLCLLYCCSPYWGLTTRSLWGRVLLPAGCTGFPGFTAGRGFDPAGGAPGGG</sequence>
<organism evidence="2 3">
    <name type="scientific">Dorcoceras hygrometricum</name>
    <dbReference type="NCBI Taxonomy" id="472368"/>
    <lineage>
        <taxon>Eukaryota</taxon>
        <taxon>Viridiplantae</taxon>
        <taxon>Streptophyta</taxon>
        <taxon>Embryophyta</taxon>
        <taxon>Tracheophyta</taxon>
        <taxon>Spermatophyta</taxon>
        <taxon>Magnoliopsida</taxon>
        <taxon>eudicotyledons</taxon>
        <taxon>Gunneridae</taxon>
        <taxon>Pentapetalae</taxon>
        <taxon>asterids</taxon>
        <taxon>lamiids</taxon>
        <taxon>Lamiales</taxon>
        <taxon>Gesneriaceae</taxon>
        <taxon>Didymocarpoideae</taxon>
        <taxon>Trichosporeae</taxon>
        <taxon>Loxocarpinae</taxon>
        <taxon>Dorcoceras</taxon>
    </lineage>
</organism>
<name>A0A2Z7B7Z8_9LAMI</name>
<protein>
    <submittedName>
        <fullName evidence="2">ABC transporter D family member 1-like</fullName>
    </submittedName>
</protein>
<keyword evidence="3" id="KW-1185">Reference proteome</keyword>
<evidence type="ECO:0000313" key="2">
    <source>
        <dbReference type="EMBL" id="KZV30241.1"/>
    </source>
</evidence>
<accession>A0A2Z7B7Z8</accession>
<feature type="compositionally biased region" description="Basic and acidic residues" evidence="1">
    <location>
        <begin position="13"/>
        <end position="28"/>
    </location>
</feature>
<proteinExistence type="predicted"/>
<dbReference type="EMBL" id="KV008371">
    <property type="protein sequence ID" value="KZV30241.1"/>
    <property type="molecule type" value="Genomic_DNA"/>
</dbReference>
<feature type="region of interest" description="Disordered" evidence="1">
    <location>
        <begin position="1"/>
        <end position="29"/>
    </location>
</feature>
<feature type="region of interest" description="Disordered" evidence="1">
    <location>
        <begin position="200"/>
        <end position="242"/>
    </location>
</feature>
<feature type="region of interest" description="Disordered" evidence="1">
    <location>
        <begin position="143"/>
        <end position="185"/>
    </location>
</feature>
<dbReference type="Proteomes" id="UP000250235">
    <property type="component" value="Unassembled WGS sequence"/>
</dbReference>
<evidence type="ECO:0000313" key="3">
    <source>
        <dbReference type="Proteomes" id="UP000250235"/>
    </source>
</evidence>
<reference evidence="2 3" key="1">
    <citation type="journal article" date="2015" name="Proc. Natl. Acad. Sci. U.S.A.">
        <title>The resurrection genome of Boea hygrometrica: A blueprint for survival of dehydration.</title>
        <authorList>
            <person name="Xiao L."/>
            <person name="Yang G."/>
            <person name="Zhang L."/>
            <person name="Yang X."/>
            <person name="Zhao S."/>
            <person name="Ji Z."/>
            <person name="Zhou Q."/>
            <person name="Hu M."/>
            <person name="Wang Y."/>
            <person name="Chen M."/>
            <person name="Xu Y."/>
            <person name="Jin H."/>
            <person name="Xiao X."/>
            <person name="Hu G."/>
            <person name="Bao F."/>
            <person name="Hu Y."/>
            <person name="Wan P."/>
            <person name="Li L."/>
            <person name="Deng X."/>
            <person name="Kuang T."/>
            <person name="Xiang C."/>
            <person name="Zhu J.K."/>
            <person name="Oliver M.J."/>
            <person name="He Y."/>
        </authorList>
    </citation>
    <scope>NUCLEOTIDE SEQUENCE [LARGE SCALE GENOMIC DNA]</scope>
    <source>
        <strain evidence="3">cv. XS01</strain>
    </source>
</reference>
<gene>
    <name evidence="2" type="ORF">F511_13210</name>
</gene>